<protein>
    <recommendedName>
        <fullName evidence="4">Cys-tRNA(Pro)/Cys-tRNA(Cys) deacylase</fullName>
        <ecNumber evidence="4">4.2.-.-</ecNumber>
    </recommendedName>
</protein>
<gene>
    <name evidence="6" type="primary">ybaK</name>
    <name evidence="6" type="ORF">GCM10009111_30170</name>
</gene>
<dbReference type="SUPFAM" id="SSF55826">
    <property type="entry name" value="YbaK/ProRS associated domain"/>
    <property type="match status" value="1"/>
</dbReference>
<comment type="caution">
    <text evidence="6">The sequence shown here is derived from an EMBL/GenBank/DDBJ whole genome shotgun (WGS) entry which is preliminary data.</text>
</comment>
<dbReference type="RefSeq" id="WP_343818543.1">
    <property type="nucleotide sequence ID" value="NZ_BAAAFA010000011.1"/>
</dbReference>
<dbReference type="InterPro" id="IPR007214">
    <property type="entry name" value="YbaK/aa-tRNA-synth-assoc-dom"/>
</dbReference>
<evidence type="ECO:0000256" key="4">
    <source>
        <dbReference type="PIRNR" id="PIRNR006181"/>
    </source>
</evidence>
<evidence type="ECO:0000313" key="6">
    <source>
        <dbReference type="EMBL" id="GAA0822219.1"/>
    </source>
</evidence>
<sequence>MTPAVLLLKKYKIPFELLQYHHDINSTSYGLEAVEKLSLPAEQVFKTLVINTDTQQLVVAIVPVNTQLNLKAVAKNLNVKKASLADAKRVEATTGYILGGVSPLGQKKPLKTLIDNSAEKLNIMYVSGGKRGLEIALAPHDLKTITQAKFATIASV</sequence>
<keyword evidence="3 4" id="KW-0456">Lyase</keyword>
<organism evidence="6 7">
    <name type="scientific">Colwellia asteriadis</name>
    <dbReference type="NCBI Taxonomy" id="517723"/>
    <lineage>
        <taxon>Bacteria</taxon>
        <taxon>Pseudomonadati</taxon>
        <taxon>Pseudomonadota</taxon>
        <taxon>Gammaproteobacteria</taxon>
        <taxon>Alteromonadales</taxon>
        <taxon>Colwelliaceae</taxon>
        <taxon>Colwellia</taxon>
    </lineage>
</organism>
<evidence type="ECO:0000256" key="1">
    <source>
        <dbReference type="ARBA" id="ARBA00009798"/>
    </source>
</evidence>
<reference evidence="6 7" key="1">
    <citation type="journal article" date="2019" name="Int. J. Syst. Evol. Microbiol.">
        <title>The Global Catalogue of Microorganisms (GCM) 10K type strain sequencing project: providing services to taxonomists for standard genome sequencing and annotation.</title>
        <authorList>
            <consortium name="The Broad Institute Genomics Platform"/>
            <consortium name="The Broad Institute Genome Sequencing Center for Infectious Disease"/>
            <person name="Wu L."/>
            <person name="Ma J."/>
        </authorList>
    </citation>
    <scope>NUCLEOTIDE SEQUENCE [LARGE SCALE GENOMIC DNA]</scope>
    <source>
        <strain evidence="6 7">JCM 15608</strain>
    </source>
</reference>
<dbReference type="Pfam" id="PF04073">
    <property type="entry name" value="tRNA_edit"/>
    <property type="match status" value="1"/>
</dbReference>
<dbReference type="EMBL" id="BAAAFA010000011">
    <property type="protein sequence ID" value="GAA0822219.1"/>
    <property type="molecule type" value="Genomic_DNA"/>
</dbReference>
<evidence type="ECO:0000313" key="7">
    <source>
        <dbReference type="Proteomes" id="UP001500021"/>
    </source>
</evidence>
<dbReference type="PIRSF" id="PIRSF006181">
    <property type="entry name" value="EbsC_YbaK"/>
    <property type="match status" value="1"/>
</dbReference>
<evidence type="ECO:0000256" key="3">
    <source>
        <dbReference type="ARBA" id="ARBA00023239"/>
    </source>
</evidence>
<proteinExistence type="inferred from homology"/>
<dbReference type="NCBIfam" id="TIGR00011">
    <property type="entry name" value="YbaK_EbsC"/>
    <property type="match status" value="1"/>
</dbReference>
<keyword evidence="2 4" id="KW-0648">Protein biosynthesis</keyword>
<accession>A0ABN1LA49</accession>
<keyword evidence="7" id="KW-1185">Reference proteome</keyword>
<evidence type="ECO:0000259" key="5">
    <source>
        <dbReference type="Pfam" id="PF04073"/>
    </source>
</evidence>
<comment type="similarity">
    <text evidence="1 4">Belongs to the prolyl-tRNA editing family. YbaK/EbsC subfamily.</text>
</comment>
<dbReference type="CDD" id="cd00002">
    <property type="entry name" value="YbaK_deacylase"/>
    <property type="match status" value="1"/>
</dbReference>
<evidence type="ECO:0000256" key="2">
    <source>
        <dbReference type="ARBA" id="ARBA00022917"/>
    </source>
</evidence>
<dbReference type="EC" id="4.2.-.-" evidence="4"/>
<dbReference type="PANTHER" id="PTHR30411">
    <property type="entry name" value="CYTOPLASMIC PROTEIN"/>
    <property type="match status" value="1"/>
</dbReference>
<dbReference type="Proteomes" id="UP001500021">
    <property type="component" value="Unassembled WGS sequence"/>
</dbReference>
<dbReference type="InterPro" id="IPR036754">
    <property type="entry name" value="YbaK/aa-tRNA-synt-asso_dom_sf"/>
</dbReference>
<dbReference type="InterPro" id="IPR004369">
    <property type="entry name" value="Prolyl-tRNA_editing_YbaK/EbsC"/>
</dbReference>
<dbReference type="Gene3D" id="3.90.960.10">
    <property type="entry name" value="YbaK/aminoacyl-tRNA synthetase-associated domain"/>
    <property type="match status" value="1"/>
</dbReference>
<name>A0ABN1LA49_9GAMM</name>
<dbReference type="PANTHER" id="PTHR30411:SF0">
    <property type="entry name" value="CYS-TRNA(PRO)_CYS-TRNA(CYS) DEACYLASE YBAK"/>
    <property type="match status" value="1"/>
</dbReference>
<feature type="domain" description="YbaK/aminoacyl-tRNA synthetase-associated" evidence="5">
    <location>
        <begin position="32"/>
        <end position="144"/>
    </location>
</feature>